<comment type="caution">
    <text evidence="4">The sequence shown here is derived from an EMBL/GenBank/DDBJ whole genome shotgun (WGS) entry which is preliminary data.</text>
</comment>
<accession>A0A4Q0XD55</accession>
<keyword evidence="2 4" id="KW-0808">Transferase</keyword>
<dbReference type="Proteomes" id="UP000289792">
    <property type="component" value="Unassembled WGS sequence"/>
</dbReference>
<dbReference type="RefSeq" id="WP_129018606.1">
    <property type="nucleotide sequence ID" value="NZ_SDDZ01000014.1"/>
</dbReference>
<dbReference type="AlphaFoldDB" id="A0A4Q0XD55"/>
<organism evidence="4 5">
    <name type="scientific">Gelidibacter gilvus</name>
    <dbReference type="NCBI Taxonomy" id="59602"/>
    <lineage>
        <taxon>Bacteria</taxon>
        <taxon>Pseudomonadati</taxon>
        <taxon>Bacteroidota</taxon>
        <taxon>Flavobacteriia</taxon>
        <taxon>Flavobacteriales</taxon>
        <taxon>Flavobacteriaceae</taxon>
        <taxon>Gelidibacter</taxon>
    </lineage>
</organism>
<evidence type="ECO:0000259" key="3">
    <source>
        <dbReference type="Pfam" id="PF00534"/>
    </source>
</evidence>
<keyword evidence="1" id="KW-0328">Glycosyltransferase</keyword>
<evidence type="ECO:0000313" key="4">
    <source>
        <dbReference type="EMBL" id="RXJ45418.1"/>
    </source>
</evidence>
<reference evidence="4 5" key="1">
    <citation type="submission" date="2019-01" db="EMBL/GenBank/DDBJ databases">
        <title>Genome sequence of the Antarctic species Gelidibacter gilvus ACAM 158(T).</title>
        <authorList>
            <person name="Bowman J.P."/>
        </authorList>
    </citation>
    <scope>NUCLEOTIDE SEQUENCE [LARGE SCALE GENOMIC DNA]</scope>
    <source>
        <strain evidence="4 5">IC158</strain>
    </source>
</reference>
<sequence>MKNLLYVGNHLQNSQTNLSYSAVLGPLLEQSGYSVCYTSSKINKFFRLLDMLWTTFRVCKRTDLVLIDTYSTQNFYYAVLVSSLCRVLKLRYVPILHGGNLPNRLKNSPKLSKRLFEHAYANVSPSLYLKESFEAFGYQNVVYIPNTISLENYPLHKKNYDTPRLLWVRSFSEIYNPALAVKVLQELRLRGVDASLCMVGPDTDGSLAEVKALTERLNVSVTFTGKLKKTEWIALSKDYNVFINTTNFDNMPVSVIEAMALGLPVVSTNVGGMPYLIEHGVDGVLVAPNDKVAMSDAICSVFEDVDRTEAMAAKAREKVEEFDWEKVRGLWEELLREGGLKIFD</sequence>
<protein>
    <submittedName>
        <fullName evidence="4">Glycosyltransferase</fullName>
    </submittedName>
</protein>
<dbReference type="InterPro" id="IPR001296">
    <property type="entry name" value="Glyco_trans_1"/>
</dbReference>
<gene>
    <name evidence="4" type="ORF">ESZ48_16505</name>
</gene>
<evidence type="ECO:0000313" key="5">
    <source>
        <dbReference type="Proteomes" id="UP000289792"/>
    </source>
</evidence>
<dbReference type="Gene3D" id="3.40.50.2000">
    <property type="entry name" value="Glycogen Phosphorylase B"/>
    <property type="match status" value="2"/>
</dbReference>
<name>A0A4Q0XD55_9FLAO</name>
<evidence type="ECO:0000256" key="1">
    <source>
        <dbReference type="ARBA" id="ARBA00022676"/>
    </source>
</evidence>
<dbReference type="OrthoDB" id="139410at2"/>
<dbReference type="Pfam" id="PF00534">
    <property type="entry name" value="Glycos_transf_1"/>
    <property type="match status" value="1"/>
</dbReference>
<feature type="domain" description="Glycosyl transferase family 1" evidence="3">
    <location>
        <begin position="157"/>
        <end position="317"/>
    </location>
</feature>
<dbReference type="SUPFAM" id="SSF53756">
    <property type="entry name" value="UDP-Glycosyltransferase/glycogen phosphorylase"/>
    <property type="match status" value="1"/>
</dbReference>
<dbReference type="PANTHER" id="PTHR12526:SF510">
    <property type="entry name" value="D-INOSITOL 3-PHOSPHATE GLYCOSYLTRANSFERASE"/>
    <property type="match status" value="1"/>
</dbReference>
<keyword evidence="5" id="KW-1185">Reference proteome</keyword>
<dbReference type="GO" id="GO:0016757">
    <property type="term" value="F:glycosyltransferase activity"/>
    <property type="evidence" value="ECO:0007669"/>
    <property type="project" value="UniProtKB-KW"/>
</dbReference>
<dbReference type="EMBL" id="SDDZ01000014">
    <property type="protein sequence ID" value="RXJ45418.1"/>
    <property type="molecule type" value="Genomic_DNA"/>
</dbReference>
<dbReference type="CDD" id="cd03801">
    <property type="entry name" value="GT4_PimA-like"/>
    <property type="match status" value="1"/>
</dbReference>
<dbReference type="PANTHER" id="PTHR12526">
    <property type="entry name" value="GLYCOSYLTRANSFERASE"/>
    <property type="match status" value="1"/>
</dbReference>
<proteinExistence type="predicted"/>
<evidence type="ECO:0000256" key="2">
    <source>
        <dbReference type="ARBA" id="ARBA00022679"/>
    </source>
</evidence>